<reference evidence="3 4" key="1">
    <citation type="submission" date="2018-11" db="EMBL/GenBank/DDBJ databases">
        <title>Draft genome sequence of Ferruginibacter sp. BO-59.</title>
        <authorList>
            <person name="Im W.T."/>
        </authorList>
    </citation>
    <scope>NUCLEOTIDE SEQUENCE [LARGE SCALE GENOMIC DNA]</scope>
    <source>
        <strain evidence="3 4">BO-59</strain>
    </source>
</reference>
<evidence type="ECO:0000259" key="2">
    <source>
        <dbReference type="Pfam" id="PF05168"/>
    </source>
</evidence>
<dbReference type="InterPro" id="IPR007842">
    <property type="entry name" value="HEPN_dom"/>
</dbReference>
<dbReference type="EMBL" id="RJJR01000006">
    <property type="protein sequence ID" value="RNI36889.1"/>
    <property type="molecule type" value="Genomic_DNA"/>
</dbReference>
<proteinExistence type="inferred from homology"/>
<evidence type="ECO:0000313" key="4">
    <source>
        <dbReference type="Proteomes" id="UP000267223"/>
    </source>
</evidence>
<evidence type="ECO:0000256" key="1">
    <source>
        <dbReference type="ARBA" id="ARBA00038248"/>
    </source>
</evidence>
<dbReference type="PANTHER" id="PTHR36565">
    <property type="entry name" value="UPF0332 PROTEIN TM_1000"/>
    <property type="match status" value="1"/>
</dbReference>
<sequence>MTSNERKELVNYRMNKARETFGEIDLLIQHKLWNTAINRLYYACYYAVIALLIDRKIETLTHTGTRQMFGLHFIKNGLIEKDIGKFYSRIFDLRQTGDYEDFVDFSMEQVIELLEPAEKFISHIESILKT</sequence>
<dbReference type="OrthoDB" id="1494057at2"/>
<dbReference type="AlphaFoldDB" id="A0A3M9NGG6"/>
<name>A0A3M9NGG6_9BACT</name>
<dbReference type="PANTHER" id="PTHR36565:SF1">
    <property type="entry name" value="UPF0332 PROTEIN TM_1000"/>
    <property type="match status" value="1"/>
</dbReference>
<feature type="domain" description="HEPN" evidence="2">
    <location>
        <begin position="12"/>
        <end position="125"/>
    </location>
</feature>
<dbReference type="Pfam" id="PF05168">
    <property type="entry name" value="HEPN"/>
    <property type="match status" value="1"/>
</dbReference>
<comment type="similarity">
    <text evidence="1">Belongs to the UPF0332 family.</text>
</comment>
<accession>A0A3M9NGG6</accession>
<comment type="caution">
    <text evidence="3">The sequence shown here is derived from an EMBL/GenBank/DDBJ whole genome shotgun (WGS) entry which is preliminary data.</text>
</comment>
<evidence type="ECO:0000313" key="3">
    <source>
        <dbReference type="EMBL" id="RNI36889.1"/>
    </source>
</evidence>
<protein>
    <submittedName>
        <fullName evidence="3">HEPN domain-containing protein</fullName>
    </submittedName>
</protein>
<gene>
    <name evidence="3" type="ORF">EFY79_08990</name>
</gene>
<keyword evidence="4" id="KW-1185">Reference proteome</keyword>
<dbReference type="InterPro" id="IPR052226">
    <property type="entry name" value="UPF0332_toxin"/>
</dbReference>
<dbReference type="Gene3D" id="1.20.120.330">
    <property type="entry name" value="Nucleotidyltransferases domain 2"/>
    <property type="match status" value="1"/>
</dbReference>
<dbReference type="Proteomes" id="UP000267223">
    <property type="component" value="Unassembled WGS sequence"/>
</dbReference>
<dbReference type="RefSeq" id="WP_123120373.1">
    <property type="nucleotide sequence ID" value="NZ_RJJR01000006.1"/>
</dbReference>
<organism evidence="3 4">
    <name type="scientific">Hanamia caeni</name>
    <dbReference type="NCBI Taxonomy" id="2294116"/>
    <lineage>
        <taxon>Bacteria</taxon>
        <taxon>Pseudomonadati</taxon>
        <taxon>Bacteroidota</taxon>
        <taxon>Chitinophagia</taxon>
        <taxon>Chitinophagales</taxon>
        <taxon>Chitinophagaceae</taxon>
        <taxon>Hanamia</taxon>
    </lineage>
</organism>